<feature type="domain" description="Serine aminopeptidase S33" evidence="1">
    <location>
        <begin position="10"/>
        <end position="104"/>
    </location>
</feature>
<dbReference type="Pfam" id="PF12146">
    <property type="entry name" value="Hydrolase_4"/>
    <property type="match status" value="1"/>
</dbReference>
<protein>
    <recommendedName>
        <fullName evidence="1">Serine aminopeptidase S33 domain-containing protein</fullName>
    </recommendedName>
</protein>
<organism evidence="2 3">
    <name type="scientific">Rothia nasimurium</name>
    <dbReference type="NCBI Taxonomy" id="85336"/>
    <lineage>
        <taxon>Bacteria</taxon>
        <taxon>Bacillati</taxon>
        <taxon>Actinomycetota</taxon>
        <taxon>Actinomycetes</taxon>
        <taxon>Micrococcales</taxon>
        <taxon>Micrococcaceae</taxon>
        <taxon>Rothia</taxon>
    </lineage>
</organism>
<dbReference type="EMBL" id="SPQC01000029">
    <property type="protein sequence ID" value="TFU21642.1"/>
    <property type="molecule type" value="Genomic_DNA"/>
</dbReference>
<evidence type="ECO:0000313" key="2">
    <source>
        <dbReference type="EMBL" id="TFU21642.1"/>
    </source>
</evidence>
<dbReference type="InterPro" id="IPR029058">
    <property type="entry name" value="AB_hydrolase_fold"/>
</dbReference>
<evidence type="ECO:0000259" key="1">
    <source>
        <dbReference type="Pfam" id="PF12146"/>
    </source>
</evidence>
<sequence length="111" mass="11889">MPGVYVPASQPRGIVHVIHGLGKHSHRYLHLISTLLDHGYAVAATDHVGHRATCVASGIWQGTGEGGWQVYVSDEPTLQQRAQEIVPDVPYAIYGRSWGSSMTASPLACTG</sequence>
<dbReference type="Gene3D" id="3.40.50.1820">
    <property type="entry name" value="alpha/beta hydrolase"/>
    <property type="match status" value="1"/>
</dbReference>
<accession>A0A4Y9F364</accession>
<comment type="caution">
    <text evidence="2">The sequence shown here is derived from an EMBL/GenBank/DDBJ whole genome shotgun (WGS) entry which is preliminary data.</text>
</comment>
<dbReference type="Proteomes" id="UP000297951">
    <property type="component" value="Unassembled WGS sequence"/>
</dbReference>
<dbReference type="SUPFAM" id="SSF53474">
    <property type="entry name" value="alpha/beta-Hydrolases"/>
    <property type="match status" value="1"/>
</dbReference>
<reference evidence="2 3" key="1">
    <citation type="submission" date="2019-03" db="EMBL/GenBank/DDBJ databases">
        <title>Diversity of the mouse oral microbiome.</title>
        <authorList>
            <person name="Joseph S."/>
            <person name="Aduse-Opoku J."/>
            <person name="Curtis M."/>
            <person name="Wade W."/>
            <person name="Hashim A."/>
        </authorList>
    </citation>
    <scope>NUCLEOTIDE SEQUENCE [LARGE SCALE GENOMIC DNA]</scope>
    <source>
        <strain evidence="3">irhom_31</strain>
    </source>
</reference>
<dbReference type="OrthoDB" id="9806902at2"/>
<name>A0A4Y9F364_9MICC</name>
<dbReference type="AlphaFoldDB" id="A0A4Y9F364"/>
<proteinExistence type="predicted"/>
<dbReference type="InterPro" id="IPR022742">
    <property type="entry name" value="Hydrolase_4"/>
</dbReference>
<gene>
    <name evidence="2" type="ORF">E4U03_08455</name>
</gene>
<dbReference type="RefSeq" id="WP_135013111.1">
    <property type="nucleotide sequence ID" value="NZ_JADGLK010000029.1"/>
</dbReference>
<evidence type="ECO:0000313" key="3">
    <source>
        <dbReference type="Proteomes" id="UP000297951"/>
    </source>
</evidence>